<proteinExistence type="inferred from homology"/>
<dbReference type="CDD" id="cd04876">
    <property type="entry name" value="ACT_RelA-SpoT"/>
    <property type="match status" value="1"/>
</dbReference>
<name>A0A2K9LKB8_9GAMM</name>
<dbReference type="InterPro" id="IPR045865">
    <property type="entry name" value="ACT-like_dom_sf"/>
</dbReference>
<dbReference type="FunFam" id="1.10.3210.10:FF:000001">
    <property type="entry name" value="GTP pyrophosphokinase RelA"/>
    <property type="match status" value="1"/>
</dbReference>
<evidence type="ECO:0000256" key="3">
    <source>
        <dbReference type="ARBA" id="ARBA00024387"/>
    </source>
</evidence>
<dbReference type="CDD" id="cd05399">
    <property type="entry name" value="NT_Rel-Spo_like"/>
    <property type="match status" value="1"/>
</dbReference>
<dbReference type="SMART" id="SM00954">
    <property type="entry name" value="RelA_SpoT"/>
    <property type="match status" value="1"/>
</dbReference>
<dbReference type="InterPro" id="IPR007685">
    <property type="entry name" value="RelA_SpoT"/>
</dbReference>
<dbReference type="InterPro" id="IPR002912">
    <property type="entry name" value="ACT_dom"/>
</dbReference>
<comment type="similarity">
    <text evidence="5">Belongs to the relA/spoT family.</text>
</comment>
<evidence type="ECO:0000259" key="6">
    <source>
        <dbReference type="PROSITE" id="PS51671"/>
    </source>
</evidence>
<dbReference type="Gene3D" id="3.30.460.10">
    <property type="entry name" value="Beta Polymerase, domain 2"/>
    <property type="match status" value="1"/>
</dbReference>
<dbReference type="PROSITE" id="PS51880">
    <property type="entry name" value="TGS"/>
    <property type="match status" value="1"/>
</dbReference>
<organism evidence="9 10">
    <name type="scientific">Ketobacter alkanivorans</name>
    <dbReference type="NCBI Taxonomy" id="1917421"/>
    <lineage>
        <taxon>Bacteria</taxon>
        <taxon>Pseudomonadati</taxon>
        <taxon>Pseudomonadota</taxon>
        <taxon>Gammaproteobacteria</taxon>
        <taxon>Pseudomonadales</taxon>
        <taxon>Ketobacteraceae</taxon>
        <taxon>Ketobacter</taxon>
    </lineage>
</organism>
<gene>
    <name evidence="9" type="ORF">Kalk_10325</name>
</gene>
<evidence type="ECO:0000259" key="8">
    <source>
        <dbReference type="PROSITE" id="PS51880"/>
    </source>
</evidence>
<dbReference type="SUPFAM" id="SSF81271">
    <property type="entry name" value="TGS-like"/>
    <property type="match status" value="1"/>
</dbReference>
<dbReference type="PANTHER" id="PTHR21262">
    <property type="entry name" value="GUANOSINE-3',5'-BIS DIPHOSPHATE 3'-PYROPHOSPHOHYDROLASE"/>
    <property type="match status" value="1"/>
</dbReference>
<dbReference type="NCBIfam" id="NF008303">
    <property type="entry name" value="PRK11092.1"/>
    <property type="match status" value="1"/>
</dbReference>
<feature type="domain" description="ACT" evidence="6">
    <location>
        <begin position="630"/>
        <end position="704"/>
    </location>
</feature>
<evidence type="ECO:0000256" key="2">
    <source>
        <dbReference type="ARBA" id="ARBA00024329"/>
    </source>
</evidence>
<dbReference type="InterPro" id="IPR043519">
    <property type="entry name" value="NT_sf"/>
</dbReference>
<dbReference type="CDD" id="cd00077">
    <property type="entry name" value="HDc"/>
    <property type="match status" value="1"/>
</dbReference>
<dbReference type="EMBL" id="CP022684">
    <property type="protein sequence ID" value="AUM12788.1"/>
    <property type="molecule type" value="Genomic_DNA"/>
</dbReference>
<accession>A0A2K9LKB8</accession>
<dbReference type="Pfam" id="PF19296">
    <property type="entry name" value="RelA_AH_RIS"/>
    <property type="match status" value="1"/>
</dbReference>
<dbReference type="Pfam" id="PF04607">
    <property type="entry name" value="RelA_SpoT"/>
    <property type="match status" value="1"/>
</dbReference>
<dbReference type="InterPro" id="IPR006674">
    <property type="entry name" value="HD_domain"/>
</dbReference>
<dbReference type="Gene3D" id="3.30.70.260">
    <property type="match status" value="1"/>
</dbReference>
<keyword evidence="10" id="KW-1185">Reference proteome</keyword>
<dbReference type="GO" id="GO:0042594">
    <property type="term" value="P:response to starvation"/>
    <property type="evidence" value="ECO:0007669"/>
    <property type="project" value="TreeGrafter"/>
</dbReference>
<dbReference type="InterPro" id="IPR004095">
    <property type="entry name" value="TGS"/>
</dbReference>
<dbReference type="RefSeq" id="WP_101894171.1">
    <property type="nucleotide sequence ID" value="NZ_CP022684.1"/>
</dbReference>
<dbReference type="InterPro" id="IPR033655">
    <property type="entry name" value="TGS_RelA/SpoT"/>
</dbReference>
<dbReference type="GO" id="GO:0008728">
    <property type="term" value="F:GTP diphosphokinase activity"/>
    <property type="evidence" value="ECO:0007669"/>
    <property type="project" value="TreeGrafter"/>
</dbReference>
<dbReference type="AlphaFoldDB" id="A0A2K9LKB8"/>
<dbReference type="GO" id="GO:0016301">
    <property type="term" value="F:kinase activity"/>
    <property type="evidence" value="ECO:0007669"/>
    <property type="project" value="UniProtKB-KW"/>
</dbReference>
<dbReference type="Proteomes" id="UP000235116">
    <property type="component" value="Chromosome"/>
</dbReference>
<protein>
    <recommendedName>
        <fullName evidence="3">guanosine-3',5'-bis(diphosphate) 3'-diphosphatase</fullName>
        <ecNumber evidence="3">3.1.7.2</ecNumber>
    </recommendedName>
</protein>
<comment type="catalytic activity">
    <reaction evidence="4">
        <text>guanosine 3',5'-bis(diphosphate) + H2O = GDP + diphosphate + H(+)</text>
        <dbReference type="Rhea" id="RHEA:14253"/>
        <dbReference type="ChEBI" id="CHEBI:15377"/>
        <dbReference type="ChEBI" id="CHEBI:15378"/>
        <dbReference type="ChEBI" id="CHEBI:33019"/>
        <dbReference type="ChEBI" id="CHEBI:58189"/>
        <dbReference type="ChEBI" id="CHEBI:77828"/>
        <dbReference type="EC" id="3.1.7.2"/>
    </reaction>
</comment>
<feature type="domain" description="TGS" evidence="8">
    <location>
        <begin position="385"/>
        <end position="446"/>
    </location>
</feature>
<dbReference type="Gene3D" id="3.10.20.30">
    <property type="match status" value="1"/>
</dbReference>
<dbReference type="PANTHER" id="PTHR21262:SF36">
    <property type="entry name" value="BIFUNCTIONAL (P)PPGPP SYNTHASE_HYDROLASE SPOT"/>
    <property type="match status" value="1"/>
</dbReference>
<dbReference type="FunFam" id="3.30.460.10:FF:000001">
    <property type="entry name" value="GTP pyrophosphokinase RelA"/>
    <property type="match status" value="1"/>
</dbReference>
<dbReference type="InterPro" id="IPR045600">
    <property type="entry name" value="RelA/SpoT_AH_RIS"/>
</dbReference>
<dbReference type="KEGG" id="kak:Kalk_10325"/>
<dbReference type="GO" id="GO:0015949">
    <property type="term" value="P:nucleobase-containing small molecule interconversion"/>
    <property type="evidence" value="ECO:0007669"/>
    <property type="project" value="UniProtKB-ARBA"/>
</dbReference>
<keyword evidence="9" id="KW-0808">Transferase</keyword>
<comment type="function">
    <text evidence="5">In eubacteria ppGpp (guanosine 3'-diphosphate 5'-diphosphate) is a mediator of the stringent response that coordinates a variety of cellular activities in response to changes in nutritional abundance.</text>
</comment>
<dbReference type="Pfam" id="PF02824">
    <property type="entry name" value="TGS"/>
    <property type="match status" value="1"/>
</dbReference>
<reference evidence="10" key="1">
    <citation type="submission" date="2017-08" db="EMBL/GenBank/DDBJ databases">
        <title>Direct submision.</title>
        <authorList>
            <person name="Kim S.-J."/>
            <person name="Rhee S.-K."/>
        </authorList>
    </citation>
    <scope>NUCLEOTIDE SEQUENCE [LARGE SCALE GENOMIC DNA]</scope>
    <source>
        <strain evidence="10">GI5</strain>
    </source>
</reference>
<keyword evidence="1" id="KW-0378">Hydrolase</keyword>
<evidence type="ECO:0000313" key="10">
    <source>
        <dbReference type="Proteomes" id="UP000235116"/>
    </source>
</evidence>
<dbReference type="FunFam" id="3.10.20.30:FF:000002">
    <property type="entry name" value="GTP pyrophosphokinase (RelA/SpoT)"/>
    <property type="match status" value="1"/>
</dbReference>
<dbReference type="InterPro" id="IPR003607">
    <property type="entry name" value="HD/PDEase_dom"/>
</dbReference>
<evidence type="ECO:0000313" key="9">
    <source>
        <dbReference type="EMBL" id="AUM12788.1"/>
    </source>
</evidence>
<comment type="pathway">
    <text evidence="2">Purine metabolism; ppGpp biosynthesis; ppGpp from GDP: step 1/1.</text>
</comment>
<dbReference type="Pfam" id="PF13328">
    <property type="entry name" value="HD_4"/>
    <property type="match status" value="1"/>
</dbReference>
<evidence type="ECO:0000256" key="1">
    <source>
        <dbReference type="ARBA" id="ARBA00022801"/>
    </source>
</evidence>
<dbReference type="InterPro" id="IPR012676">
    <property type="entry name" value="TGS-like"/>
</dbReference>
<dbReference type="InterPro" id="IPR012675">
    <property type="entry name" value="Beta-grasp_dom_sf"/>
</dbReference>
<evidence type="ECO:0000256" key="4">
    <source>
        <dbReference type="ARBA" id="ARBA00047968"/>
    </source>
</evidence>
<dbReference type="InterPro" id="IPR004811">
    <property type="entry name" value="RelA/Spo_fam"/>
</dbReference>
<dbReference type="PROSITE" id="PS51831">
    <property type="entry name" value="HD"/>
    <property type="match status" value="1"/>
</dbReference>
<dbReference type="Pfam" id="PF13291">
    <property type="entry name" value="ACT_4"/>
    <property type="match status" value="1"/>
</dbReference>
<evidence type="ECO:0000259" key="7">
    <source>
        <dbReference type="PROSITE" id="PS51831"/>
    </source>
</evidence>
<dbReference type="GO" id="GO:0015970">
    <property type="term" value="P:guanosine tetraphosphate biosynthetic process"/>
    <property type="evidence" value="ECO:0007669"/>
    <property type="project" value="UniProtKB-UniPathway"/>
</dbReference>
<dbReference type="NCBIfam" id="TIGR00691">
    <property type="entry name" value="spoT_relA"/>
    <property type="match status" value="1"/>
</dbReference>
<dbReference type="PROSITE" id="PS51671">
    <property type="entry name" value="ACT"/>
    <property type="match status" value="1"/>
</dbReference>
<dbReference type="GO" id="GO:0005886">
    <property type="term" value="C:plasma membrane"/>
    <property type="evidence" value="ECO:0007669"/>
    <property type="project" value="TreeGrafter"/>
</dbReference>
<dbReference type="SUPFAM" id="SSF109604">
    <property type="entry name" value="HD-domain/PDEase-like"/>
    <property type="match status" value="1"/>
</dbReference>
<feature type="domain" description="HD" evidence="7">
    <location>
        <begin position="44"/>
        <end position="143"/>
    </location>
</feature>
<dbReference type="SUPFAM" id="SSF55021">
    <property type="entry name" value="ACT-like"/>
    <property type="match status" value="1"/>
</dbReference>
<sequence length="704" mass="78777">MQTVETLIEKLDYLPPEQREDIRRAYYFAEQAHEGQYRRSGDPYIVHPLAVGKILADMHMDAQSVEAALLHDVIEDTHVSKEDVTGAFGEIVADLVDGVSKIGAIKFESKAEAQAENFRKMVLAMTKDIRVILVKLADRLHNMRTLGVLHPTKRRRIALETLEIYAPIANRLGMNNIRVELEDLSFSHMYPMRSARIKKATKTSRGNRKDMVSRIQEAIENRLDRDGLKGRVVGREKHLYSIYSKMKTQRKPFNEIMDVYGFRIVVDSVDMCYRVLGAIHNLYKPIPGRFKDYIAIPKANGYQSLHTTLIGMNGVPIELQIRTEEMDAMANNGIAAHWLYKSDPDPAGGAQNRAKEWLKGLLEMQQRAGNSQDFLETVKIDLFPDEVYVFTPKGNILELPTGATPVDFAYAVHTDVGNSCVAARLDHRLVPLSTPIQSGQTIKIITAPGACPNPAWLSFVTTAKARANIRHFLKNQRRSESVSLGHRLLDKALSSFDLALESIPPDHITTALTEAGFKTLDDLLEDIGLGNQMAQIAARRMLPHDGEATNPDSNKPKPLVIRGTEGMVIALAKCCRPIPGDSVMGHLSSGRGMVIHRDNCKNIASELKDNPEKCLSVEWAKDFVGEYAVDLRVQMENERGALASLASLISQADANIETINIKEKDAHLSVVSLRISIRDRVHLAKTIRRMRTQKAVNRIVRVRN</sequence>
<dbReference type="EC" id="3.1.7.2" evidence="3"/>
<dbReference type="OrthoDB" id="9805041at2"/>
<evidence type="ECO:0000256" key="5">
    <source>
        <dbReference type="RuleBase" id="RU003847"/>
    </source>
</evidence>
<dbReference type="CDD" id="cd01668">
    <property type="entry name" value="TGS_RSH"/>
    <property type="match status" value="1"/>
</dbReference>
<dbReference type="SMART" id="SM00471">
    <property type="entry name" value="HDc"/>
    <property type="match status" value="1"/>
</dbReference>
<keyword evidence="9" id="KW-0418">Kinase</keyword>
<dbReference type="UniPathway" id="UPA00908">
    <property type="reaction ID" value="UER00886"/>
</dbReference>
<dbReference type="SUPFAM" id="SSF81301">
    <property type="entry name" value="Nucleotidyltransferase"/>
    <property type="match status" value="1"/>
</dbReference>
<dbReference type="GO" id="GO:0008893">
    <property type="term" value="F:guanosine-3',5'-bis(diphosphate) 3'-diphosphatase activity"/>
    <property type="evidence" value="ECO:0007669"/>
    <property type="project" value="UniProtKB-EC"/>
</dbReference>
<dbReference type="Gene3D" id="1.10.3210.10">
    <property type="entry name" value="Hypothetical protein af1432"/>
    <property type="match status" value="1"/>
</dbReference>